<protein>
    <submittedName>
        <fullName evidence="2">Uncharacterized protein</fullName>
    </submittedName>
</protein>
<evidence type="ECO:0000256" key="1">
    <source>
        <dbReference type="SAM" id="SignalP"/>
    </source>
</evidence>
<feature type="signal peptide" evidence="1">
    <location>
        <begin position="1"/>
        <end position="19"/>
    </location>
</feature>
<name>A0A6V7V891_MELEN</name>
<accession>A0A6V7V891</accession>
<feature type="chain" id="PRO_5028383932" evidence="1">
    <location>
        <begin position="20"/>
        <end position="103"/>
    </location>
</feature>
<comment type="caution">
    <text evidence="2">The sequence shown here is derived from an EMBL/GenBank/DDBJ whole genome shotgun (WGS) entry which is preliminary data.</text>
</comment>
<gene>
    <name evidence="2" type="ORF">MENT_LOCUS22582</name>
</gene>
<evidence type="ECO:0000313" key="2">
    <source>
        <dbReference type="EMBL" id="CAD2171139.1"/>
    </source>
</evidence>
<sequence length="103" mass="11640">MIFIHLGVLILLASSLVDPSEEKSKKSVKFADDVGKALEIYNKQEVVNANANSILKVKTKKDKFKISRNKFDEFNELNEEAVKINKSKEFSTFALTLFGICIK</sequence>
<keyword evidence="1" id="KW-0732">Signal</keyword>
<dbReference type="EMBL" id="CAJEWN010000178">
    <property type="protein sequence ID" value="CAD2171139.1"/>
    <property type="molecule type" value="Genomic_DNA"/>
</dbReference>
<dbReference type="Proteomes" id="UP000580250">
    <property type="component" value="Unassembled WGS sequence"/>
</dbReference>
<reference evidence="2 3" key="1">
    <citation type="submission" date="2020-08" db="EMBL/GenBank/DDBJ databases">
        <authorList>
            <person name="Koutsovoulos G."/>
            <person name="Danchin GJ E."/>
        </authorList>
    </citation>
    <scope>NUCLEOTIDE SEQUENCE [LARGE SCALE GENOMIC DNA]</scope>
</reference>
<organism evidence="2 3">
    <name type="scientific">Meloidogyne enterolobii</name>
    <name type="common">Root-knot nematode worm</name>
    <name type="synonym">Meloidogyne mayaguensis</name>
    <dbReference type="NCBI Taxonomy" id="390850"/>
    <lineage>
        <taxon>Eukaryota</taxon>
        <taxon>Metazoa</taxon>
        <taxon>Ecdysozoa</taxon>
        <taxon>Nematoda</taxon>
        <taxon>Chromadorea</taxon>
        <taxon>Rhabditida</taxon>
        <taxon>Tylenchina</taxon>
        <taxon>Tylenchomorpha</taxon>
        <taxon>Tylenchoidea</taxon>
        <taxon>Meloidogynidae</taxon>
        <taxon>Meloidogyninae</taxon>
        <taxon>Meloidogyne</taxon>
    </lineage>
</organism>
<evidence type="ECO:0000313" key="3">
    <source>
        <dbReference type="Proteomes" id="UP000580250"/>
    </source>
</evidence>
<dbReference type="AlphaFoldDB" id="A0A6V7V891"/>
<proteinExistence type="predicted"/>